<name>A0AA35MF45_9HYPO</name>
<dbReference type="CDD" id="cd04301">
    <property type="entry name" value="NAT_SF"/>
    <property type="match status" value="1"/>
</dbReference>
<organism evidence="1 2">
    <name type="scientific">Clonostachys chloroleuca</name>
    <dbReference type="NCBI Taxonomy" id="1926264"/>
    <lineage>
        <taxon>Eukaryota</taxon>
        <taxon>Fungi</taxon>
        <taxon>Dikarya</taxon>
        <taxon>Ascomycota</taxon>
        <taxon>Pezizomycotina</taxon>
        <taxon>Sordariomycetes</taxon>
        <taxon>Hypocreomycetidae</taxon>
        <taxon>Hypocreales</taxon>
        <taxon>Bionectriaceae</taxon>
        <taxon>Clonostachys</taxon>
    </lineage>
</organism>
<dbReference type="Proteomes" id="UP001160390">
    <property type="component" value="Unassembled WGS sequence"/>
</dbReference>
<dbReference type="InterPro" id="IPR016181">
    <property type="entry name" value="Acyl_CoA_acyltransferase"/>
</dbReference>
<dbReference type="EMBL" id="CABFNP030001261">
    <property type="protein sequence ID" value="CAI6095046.1"/>
    <property type="molecule type" value="Genomic_DNA"/>
</dbReference>
<reference evidence="1" key="1">
    <citation type="submission" date="2023-01" db="EMBL/GenBank/DDBJ databases">
        <authorList>
            <person name="Piombo E."/>
        </authorList>
    </citation>
    <scope>NUCLEOTIDE SEQUENCE</scope>
</reference>
<evidence type="ECO:0000313" key="2">
    <source>
        <dbReference type="Proteomes" id="UP001160390"/>
    </source>
</evidence>
<comment type="caution">
    <text evidence="1">The sequence shown here is derived from an EMBL/GenBank/DDBJ whole genome shotgun (WGS) entry which is preliminary data.</text>
</comment>
<sequence length="395" mass="43681">MSTIPLHIYDIKSDGGHLNRASSGATDAWPFEHVIDFLTSRIPQSLPILRAVQLAPKDEGAFLITTPLPPLSIREPKEEAPEDMSTESVWTMAYVNRANHPGTEMWTFSSLEMWPLIDGYEQASQKPHIDPWKLLVPFPFDVCQLAIRQLLAILSGIPTESRDYETALLGQGENPNSPCIKAGNVHTRLASLLAQTSVILKSSPPYGKYLFRTGNDTTTSPHDSGEGSGLPPGFRWELIKQSDYAEVMAQNQLIRSTSTLDRLKGVAIRQDNAPSVEGRSRLAAFGFAGEDGSVRTLHVDPDFRRMGLAKAVVQRIISLGFCSPPRNGPFAASGKFQEKHEGSHPLAFCGVLESNEGSIRTFKAIGGTWAWDVFWLWLDLHEAKKAYEIQKMGQQ</sequence>
<evidence type="ECO:0000313" key="1">
    <source>
        <dbReference type="EMBL" id="CAI6095046.1"/>
    </source>
</evidence>
<proteinExistence type="predicted"/>
<dbReference type="Gene3D" id="3.40.630.30">
    <property type="match status" value="1"/>
</dbReference>
<keyword evidence="2" id="KW-1185">Reference proteome</keyword>
<protein>
    <recommendedName>
        <fullName evidence="3">N-acetyltransferase domain-containing protein</fullName>
    </recommendedName>
</protein>
<dbReference type="AlphaFoldDB" id="A0AA35MF45"/>
<accession>A0AA35MF45</accession>
<gene>
    <name evidence="1" type="ORF">CCHLO57077_00007719</name>
</gene>
<dbReference type="SUPFAM" id="SSF55729">
    <property type="entry name" value="Acyl-CoA N-acyltransferases (Nat)"/>
    <property type="match status" value="1"/>
</dbReference>
<evidence type="ECO:0008006" key="3">
    <source>
        <dbReference type="Google" id="ProtNLM"/>
    </source>
</evidence>